<evidence type="ECO:0000256" key="2">
    <source>
        <dbReference type="ARBA" id="ARBA00022670"/>
    </source>
</evidence>
<sequence>MSTPLTRSLRPLRLLLPIVAIGAVLVLFLTVGFLAFSPNLNNQSRGSTTCDTGIGTVGEGGGGGTTIDTLSPDQRANAEAIIGVAKGMGAPPRAWLVALATAMQESTLRNIDYGDRDSLGLFQQRPSQGWGTPAQVTDPAYSTTIFLERLMEVPGWERMPVTDAAQIVQRSAFPDAYAKWEGLAASLVEQVGDVANPTGCGTAPTGALPPGAAGTAISFALKEVGKPYVWGATGPDSYDCSGLMLRAFQAAGLTLPRVSQDQYNAGAHVPVKQAQAGDLLFYATDPSDPSTIHHVVLYMGDGQMVEAPNKDNPVRVKPVPWDYEELVPLATRPGTTASPA</sequence>
<comment type="caution">
    <text evidence="7">The sequence shown here is derived from an EMBL/GenBank/DDBJ whole genome shotgun (WGS) entry which is preliminary data.</text>
</comment>
<dbReference type="Gene3D" id="3.90.1720.10">
    <property type="entry name" value="endopeptidase domain like (from Nostoc punctiforme)"/>
    <property type="match status" value="1"/>
</dbReference>
<keyword evidence="5" id="KW-0472">Membrane</keyword>
<dbReference type="InterPro" id="IPR000064">
    <property type="entry name" value="NLP_P60_dom"/>
</dbReference>
<dbReference type="InterPro" id="IPR051794">
    <property type="entry name" value="PG_Endopeptidase_C40"/>
</dbReference>
<keyword evidence="5" id="KW-0812">Transmembrane</keyword>
<accession>A0A4Q7V3Z8</accession>
<dbReference type="GO" id="GO:0006508">
    <property type="term" value="P:proteolysis"/>
    <property type="evidence" value="ECO:0007669"/>
    <property type="project" value="UniProtKB-KW"/>
</dbReference>
<comment type="similarity">
    <text evidence="1">Belongs to the peptidase C40 family.</text>
</comment>
<evidence type="ECO:0000256" key="5">
    <source>
        <dbReference type="SAM" id="Phobius"/>
    </source>
</evidence>
<feature type="transmembrane region" description="Helical" evidence="5">
    <location>
        <begin position="12"/>
        <end position="36"/>
    </location>
</feature>
<dbReference type="GO" id="GO:0008234">
    <property type="term" value="F:cysteine-type peptidase activity"/>
    <property type="evidence" value="ECO:0007669"/>
    <property type="project" value="UniProtKB-KW"/>
</dbReference>
<protein>
    <submittedName>
        <fullName evidence="7">NlpC/P60 family protein</fullName>
    </submittedName>
</protein>
<dbReference type="AlphaFoldDB" id="A0A4Q7V3Z8"/>
<organism evidence="7 8">
    <name type="scientific">Pseudonocardia sediminis</name>
    <dbReference type="NCBI Taxonomy" id="1397368"/>
    <lineage>
        <taxon>Bacteria</taxon>
        <taxon>Bacillati</taxon>
        <taxon>Actinomycetota</taxon>
        <taxon>Actinomycetes</taxon>
        <taxon>Pseudonocardiales</taxon>
        <taxon>Pseudonocardiaceae</taxon>
        <taxon>Pseudonocardia</taxon>
    </lineage>
</organism>
<evidence type="ECO:0000256" key="4">
    <source>
        <dbReference type="ARBA" id="ARBA00022807"/>
    </source>
</evidence>
<proteinExistence type="inferred from homology"/>
<dbReference type="SUPFAM" id="SSF54001">
    <property type="entry name" value="Cysteine proteinases"/>
    <property type="match status" value="1"/>
</dbReference>
<keyword evidence="2" id="KW-0645">Protease</keyword>
<dbReference type="EMBL" id="SHKL01000001">
    <property type="protein sequence ID" value="RZT89126.1"/>
    <property type="molecule type" value="Genomic_DNA"/>
</dbReference>
<keyword evidence="3" id="KW-0378">Hydrolase</keyword>
<dbReference type="OrthoDB" id="5496837at2"/>
<evidence type="ECO:0000256" key="3">
    <source>
        <dbReference type="ARBA" id="ARBA00022801"/>
    </source>
</evidence>
<dbReference type="Pfam" id="PF00877">
    <property type="entry name" value="NLPC_P60"/>
    <property type="match status" value="1"/>
</dbReference>
<dbReference type="PANTHER" id="PTHR47359">
    <property type="entry name" value="PEPTIDOGLYCAN DL-ENDOPEPTIDASE CWLO"/>
    <property type="match status" value="1"/>
</dbReference>
<dbReference type="InterPro" id="IPR038765">
    <property type="entry name" value="Papain-like_cys_pep_sf"/>
</dbReference>
<keyword evidence="4" id="KW-0788">Thiol protease</keyword>
<evidence type="ECO:0000256" key="1">
    <source>
        <dbReference type="ARBA" id="ARBA00007074"/>
    </source>
</evidence>
<evidence type="ECO:0000313" key="8">
    <source>
        <dbReference type="Proteomes" id="UP000291591"/>
    </source>
</evidence>
<dbReference type="Proteomes" id="UP000291591">
    <property type="component" value="Unassembled WGS sequence"/>
</dbReference>
<name>A0A4Q7V3Z8_PSEST</name>
<evidence type="ECO:0000313" key="7">
    <source>
        <dbReference type="EMBL" id="RZT89126.1"/>
    </source>
</evidence>
<dbReference type="RefSeq" id="WP_130293441.1">
    <property type="nucleotide sequence ID" value="NZ_SHKL01000001.1"/>
</dbReference>
<keyword evidence="8" id="KW-1185">Reference proteome</keyword>
<feature type="domain" description="NlpC/P60" evidence="6">
    <location>
        <begin position="210"/>
        <end position="335"/>
    </location>
</feature>
<dbReference type="PROSITE" id="PS51935">
    <property type="entry name" value="NLPC_P60"/>
    <property type="match status" value="1"/>
</dbReference>
<gene>
    <name evidence="7" type="ORF">EV383_6083</name>
</gene>
<dbReference type="PANTHER" id="PTHR47359:SF3">
    <property type="entry name" value="NLP_P60 DOMAIN-CONTAINING PROTEIN-RELATED"/>
    <property type="match status" value="1"/>
</dbReference>
<reference evidence="7 8" key="1">
    <citation type="submission" date="2019-02" db="EMBL/GenBank/DDBJ databases">
        <title>Sequencing the genomes of 1000 actinobacteria strains.</title>
        <authorList>
            <person name="Klenk H.-P."/>
        </authorList>
    </citation>
    <scope>NUCLEOTIDE SEQUENCE [LARGE SCALE GENOMIC DNA]</scope>
    <source>
        <strain evidence="7 8">DSM 45779</strain>
    </source>
</reference>
<keyword evidence="5" id="KW-1133">Transmembrane helix</keyword>
<evidence type="ECO:0000259" key="6">
    <source>
        <dbReference type="PROSITE" id="PS51935"/>
    </source>
</evidence>